<proteinExistence type="predicted"/>
<protein>
    <submittedName>
        <fullName evidence="3">Uncharacterized protein</fullName>
    </submittedName>
</protein>
<feature type="transmembrane region" description="Helical" evidence="2">
    <location>
        <begin position="26"/>
        <end position="45"/>
    </location>
</feature>
<evidence type="ECO:0000313" key="4">
    <source>
        <dbReference type="Proteomes" id="UP000555393"/>
    </source>
</evidence>
<evidence type="ECO:0000256" key="2">
    <source>
        <dbReference type="SAM" id="Phobius"/>
    </source>
</evidence>
<evidence type="ECO:0000256" key="1">
    <source>
        <dbReference type="SAM" id="MobiDB-lite"/>
    </source>
</evidence>
<reference evidence="3 4" key="1">
    <citation type="submission" date="2020-08" db="EMBL/GenBank/DDBJ databases">
        <title>Genomic Encyclopedia of Type Strains, Phase IV (KMG-IV): sequencing the most valuable type-strain genomes for metagenomic binning, comparative biology and taxonomic classification.</title>
        <authorList>
            <person name="Goeker M."/>
        </authorList>
    </citation>
    <scope>NUCLEOTIDE SEQUENCE [LARGE SCALE GENOMIC DNA]</scope>
    <source>
        <strain evidence="3 4">DSM 22336</strain>
    </source>
</reference>
<accession>A0A841LPS4</accession>
<sequence length="74" mass="7656">MGVTASCGFAANTGKRELRSNGKIDLFYGIGAVIIALFCAFAFFASPIPTTSTQAISDIGPNTGNALQENHSSD</sequence>
<dbReference type="EMBL" id="JACIIU010000001">
    <property type="protein sequence ID" value="MBB6260033.1"/>
    <property type="molecule type" value="Genomic_DNA"/>
</dbReference>
<keyword evidence="2" id="KW-1133">Transmembrane helix</keyword>
<keyword evidence="2" id="KW-0812">Transmembrane</keyword>
<dbReference type="Proteomes" id="UP000555393">
    <property type="component" value="Unassembled WGS sequence"/>
</dbReference>
<name>A0A841LPS4_9HYPH</name>
<dbReference type="AlphaFoldDB" id="A0A841LPS4"/>
<gene>
    <name evidence="3" type="ORF">FHS77_000541</name>
</gene>
<feature type="region of interest" description="Disordered" evidence="1">
    <location>
        <begin position="55"/>
        <end position="74"/>
    </location>
</feature>
<keyword evidence="4" id="KW-1185">Reference proteome</keyword>
<organism evidence="3 4">
    <name type="scientific">Paenochrobactrum gallinarii</name>
    <dbReference type="NCBI Taxonomy" id="643673"/>
    <lineage>
        <taxon>Bacteria</taxon>
        <taxon>Pseudomonadati</taxon>
        <taxon>Pseudomonadota</taxon>
        <taxon>Alphaproteobacteria</taxon>
        <taxon>Hyphomicrobiales</taxon>
        <taxon>Brucellaceae</taxon>
        <taxon>Paenochrobactrum</taxon>
    </lineage>
</organism>
<evidence type="ECO:0000313" key="3">
    <source>
        <dbReference type="EMBL" id="MBB6260033.1"/>
    </source>
</evidence>
<dbReference type="RefSeq" id="WP_184219575.1">
    <property type="nucleotide sequence ID" value="NZ_JACIIU010000001.1"/>
</dbReference>
<keyword evidence="2" id="KW-0472">Membrane</keyword>
<comment type="caution">
    <text evidence="3">The sequence shown here is derived from an EMBL/GenBank/DDBJ whole genome shotgun (WGS) entry which is preliminary data.</text>
</comment>